<evidence type="ECO:0000256" key="3">
    <source>
        <dbReference type="ARBA" id="ARBA00023125"/>
    </source>
</evidence>
<reference evidence="7 8" key="1">
    <citation type="submission" date="2021-01" db="EMBL/GenBank/DDBJ databases">
        <title>WGS of actinomycetes isolated from Thailand.</title>
        <authorList>
            <person name="Thawai C."/>
        </authorList>
    </citation>
    <scope>NUCLEOTIDE SEQUENCE [LARGE SCALE GENOMIC DNA]</scope>
    <source>
        <strain evidence="7 8">LPG 2</strain>
    </source>
</reference>
<dbReference type="PROSITE" id="PS50977">
    <property type="entry name" value="HTH_TETR_2"/>
    <property type="match status" value="1"/>
</dbReference>
<dbReference type="PANTHER" id="PTHR30055">
    <property type="entry name" value="HTH-TYPE TRANSCRIPTIONAL REGULATOR RUTR"/>
    <property type="match status" value="1"/>
</dbReference>
<keyword evidence="1" id="KW-0678">Repressor</keyword>
<dbReference type="PANTHER" id="PTHR30055:SF234">
    <property type="entry name" value="HTH-TYPE TRANSCRIPTIONAL REGULATOR BETI"/>
    <property type="match status" value="1"/>
</dbReference>
<evidence type="ECO:0000256" key="5">
    <source>
        <dbReference type="PROSITE-ProRule" id="PRU00335"/>
    </source>
</evidence>
<keyword evidence="4" id="KW-0804">Transcription</keyword>
<dbReference type="Gene3D" id="1.10.357.10">
    <property type="entry name" value="Tetracycline Repressor, domain 2"/>
    <property type="match status" value="1"/>
</dbReference>
<dbReference type="SUPFAM" id="SSF46689">
    <property type="entry name" value="Homeodomain-like"/>
    <property type="match status" value="1"/>
</dbReference>
<dbReference type="Proteomes" id="UP000602198">
    <property type="component" value="Unassembled WGS sequence"/>
</dbReference>
<dbReference type="InterPro" id="IPR036271">
    <property type="entry name" value="Tet_transcr_reg_TetR-rel_C_sf"/>
</dbReference>
<evidence type="ECO:0000256" key="1">
    <source>
        <dbReference type="ARBA" id="ARBA00022491"/>
    </source>
</evidence>
<dbReference type="Pfam" id="PF00440">
    <property type="entry name" value="TetR_N"/>
    <property type="match status" value="1"/>
</dbReference>
<accession>A0ABS1MES8</accession>
<dbReference type="InterPro" id="IPR039538">
    <property type="entry name" value="BetI_C"/>
</dbReference>
<name>A0ABS1MES8_9NOCA</name>
<dbReference type="SUPFAM" id="SSF48498">
    <property type="entry name" value="Tetracyclin repressor-like, C-terminal domain"/>
    <property type="match status" value="1"/>
</dbReference>
<feature type="DNA-binding region" description="H-T-H motif" evidence="5">
    <location>
        <begin position="31"/>
        <end position="50"/>
    </location>
</feature>
<comment type="caution">
    <text evidence="7">The sequence shown here is derived from an EMBL/GenBank/DDBJ whole genome shotgun (WGS) entry which is preliminary data.</text>
</comment>
<dbReference type="InterPro" id="IPR001647">
    <property type="entry name" value="HTH_TetR"/>
</dbReference>
<dbReference type="RefSeq" id="WP_201955023.1">
    <property type="nucleotide sequence ID" value="NZ_JAERRJ010000014.1"/>
</dbReference>
<evidence type="ECO:0000313" key="7">
    <source>
        <dbReference type="EMBL" id="MBL1079160.1"/>
    </source>
</evidence>
<evidence type="ECO:0000259" key="6">
    <source>
        <dbReference type="PROSITE" id="PS50977"/>
    </source>
</evidence>
<proteinExistence type="predicted"/>
<dbReference type="InterPro" id="IPR009057">
    <property type="entry name" value="Homeodomain-like_sf"/>
</dbReference>
<evidence type="ECO:0000256" key="4">
    <source>
        <dbReference type="ARBA" id="ARBA00023163"/>
    </source>
</evidence>
<keyword evidence="8" id="KW-1185">Reference proteome</keyword>
<evidence type="ECO:0000313" key="8">
    <source>
        <dbReference type="Proteomes" id="UP000602198"/>
    </source>
</evidence>
<protein>
    <submittedName>
        <fullName evidence="7">TetR/AcrR family transcriptional regulator</fullName>
    </submittedName>
</protein>
<sequence>MPRQVDHDARRSEIARAVCELIAERGIEAATLRETADRAGVSMGAVQRAFSKDGMLRCALDHLSAQIKQRATARIETSPEPKSARTLLTVTLQELVFADPDQRVAARVWLAFVSHAATRAEFAEVIRTALADTLDLIVWLLEFGRSTGEIRDDVVIAPTARRLQLLVDGLTQHVVLGHTTAAAAHAEVDAAVRELTGM</sequence>
<keyword evidence="2" id="KW-0805">Transcription regulation</keyword>
<feature type="domain" description="HTH tetR-type" evidence="6">
    <location>
        <begin position="8"/>
        <end position="68"/>
    </location>
</feature>
<organism evidence="7 8">
    <name type="scientific">Nocardia acididurans</name>
    <dbReference type="NCBI Taxonomy" id="2802282"/>
    <lineage>
        <taxon>Bacteria</taxon>
        <taxon>Bacillati</taxon>
        <taxon>Actinomycetota</taxon>
        <taxon>Actinomycetes</taxon>
        <taxon>Mycobacteriales</taxon>
        <taxon>Nocardiaceae</taxon>
        <taxon>Nocardia</taxon>
    </lineage>
</organism>
<keyword evidence="3 5" id="KW-0238">DNA-binding</keyword>
<dbReference type="EMBL" id="JAERRJ010000014">
    <property type="protein sequence ID" value="MBL1079160.1"/>
    <property type="molecule type" value="Genomic_DNA"/>
</dbReference>
<gene>
    <name evidence="7" type="ORF">JK358_32625</name>
</gene>
<dbReference type="InterPro" id="IPR050109">
    <property type="entry name" value="HTH-type_TetR-like_transc_reg"/>
</dbReference>
<evidence type="ECO:0000256" key="2">
    <source>
        <dbReference type="ARBA" id="ARBA00023015"/>
    </source>
</evidence>
<dbReference type="Pfam" id="PF13977">
    <property type="entry name" value="TetR_C_6"/>
    <property type="match status" value="1"/>
</dbReference>